<dbReference type="CTD" id="6756374"/>
<sequence>MSVSADTIENKLKNELNASFVKVEDISGGCGSSYSVIIVSEKFEGKPLLQRHRLVNACLEEELKSIHAFSQKTYTEEQWKKINAK</sequence>
<gene>
    <name evidence="2" type="ORF">TRIADDRAFT_28548</name>
</gene>
<dbReference type="OMA" id="VHAFSQK"/>
<dbReference type="InterPro" id="IPR002634">
    <property type="entry name" value="BolA"/>
</dbReference>
<evidence type="ECO:0000313" key="3">
    <source>
        <dbReference type="Proteomes" id="UP000009022"/>
    </source>
</evidence>
<protein>
    <submittedName>
        <fullName evidence="2">Uncharacterized protein</fullName>
    </submittedName>
</protein>
<dbReference type="RefSeq" id="XP_002115162.1">
    <property type="nucleotide sequence ID" value="XM_002115126.1"/>
</dbReference>
<dbReference type="InterPro" id="IPR045115">
    <property type="entry name" value="BOL2"/>
</dbReference>
<proteinExistence type="inferred from homology"/>
<reference evidence="2 3" key="1">
    <citation type="journal article" date="2008" name="Nature">
        <title>The Trichoplax genome and the nature of placozoans.</title>
        <authorList>
            <person name="Srivastava M."/>
            <person name="Begovic E."/>
            <person name="Chapman J."/>
            <person name="Putnam N.H."/>
            <person name="Hellsten U."/>
            <person name="Kawashima T."/>
            <person name="Kuo A."/>
            <person name="Mitros T."/>
            <person name="Salamov A."/>
            <person name="Carpenter M.L."/>
            <person name="Signorovitch A.Y."/>
            <person name="Moreno M.A."/>
            <person name="Kamm K."/>
            <person name="Grimwood J."/>
            <person name="Schmutz J."/>
            <person name="Shapiro H."/>
            <person name="Grigoriev I.V."/>
            <person name="Buss L.W."/>
            <person name="Schierwater B."/>
            <person name="Dellaporta S.L."/>
            <person name="Rokhsar D.S."/>
        </authorList>
    </citation>
    <scope>NUCLEOTIDE SEQUENCE [LARGE SCALE GENOMIC DNA]</scope>
    <source>
        <strain evidence="2 3">Grell-BS-1999</strain>
    </source>
</reference>
<dbReference type="InterPro" id="IPR036065">
    <property type="entry name" value="BolA-like_sf"/>
</dbReference>
<comment type="similarity">
    <text evidence="1">Belongs to the BolA/IbaG family.</text>
</comment>
<evidence type="ECO:0000313" key="2">
    <source>
        <dbReference type="EMBL" id="EDV22618.1"/>
    </source>
</evidence>
<dbReference type="InParanoid" id="B3S4D1"/>
<dbReference type="PhylomeDB" id="B3S4D1"/>
<dbReference type="Pfam" id="PF01722">
    <property type="entry name" value="BolA"/>
    <property type="match status" value="1"/>
</dbReference>
<dbReference type="SUPFAM" id="SSF82657">
    <property type="entry name" value="BolA-like"/>
    <property type="match status" value="1"/>
</dbReference>
<dbReference type="OrthoDB" id="4983at2759"/>
<dbReference type="GO" id="GO:0051604">
    <property type="term" value="P:protein maturation"/>
    <property type="evidence" value="ECO:0007669"/>
    <property type="project" value="InterPro"/>
</dbReference>
<dbReference type="FunCoup" id="B3S4D1">
    <property type="interactions" value="162"/>
</dbReference>
<dbReference type="Proteomes" id="UP000009022">
    <property type="component" value="Unassembled WGS sequence"/>
</dbReference>
<keyword evidence="3" id="KW-1185">Reference proteome</keyword>
<dbReference type="STRING" id="10228.B3S4D1"/>
<dbReference type="GO" id="GO:0051537">
    <property type="term" value="F:2 iron, 2 sulfur cluster binding"/>
    <property type="evidence" value="ECO:0007669"/>
    <property type="project" value="InterPro"/>
</dbReference>
<dbReference type="GO" id="GO:0005829">
    <property type="term" value="C:cytosol"/>
    <property type="evidence" value="ECO:0000318"/>
    <property type="project" value="GO_Central"/>
</dbReference>
<dbReference type="GO" id="GO:0006879">
    <property type="term" value="P:intracellular iron ion homeostasis"/>
    <property type="evidence" value="ECO:0000318"/>
    <property type="project" value="GO_Central"/>
</dbReference>
<dbReference type="PANTHER" id="PTHR12735">
    <property type="entry name" value="BOLA-LIKE PROTEIN-RELATED"/>
    <property type="match status" value="1"/>
</dbReference>
<dbReference type="GO" id="GO:0005634">
    <property type="term" value="C:nucleus"/>
    <property type="evidence" value="ECO:0000318"/>
    <property type="project" value="GO_Central"/>
</dbReference>
<organism evidence="2 3">
    <name type="scientific">Trichoplax adhaerens</name>
    <name type="common">Trichoplax reptans</name>
    <dbReference type="NCBI Taxonomy" id="10228"/>
    <lineage>
        <taxon>Eukaryota</taxon>
        <taxon>Metazoa</taxon>
        <taxon>Placozoa</taxon>
        <taxon>Uniplacotomia</taxon>
        <taxon>Trichoplacea</taxon>
        <taxon>Trichoplacidae</taxon>
        <taxon>Trichoplax</taxon>
    </lineage>
</organism>
<dbReference type="PANTHER" id="PTHR12735:SF27">
    <property type="entry name" value="BOLA-LIKE PROTEIN 2"/>
    <property type="match status" value="1"/>
</dbReference>
<dbReference type="GO" id="GO:0051536">
    <property type="term" value="F:iron-sulfur cluster binding"/>
    <property type="evidence" value="ECO:0000318"/>
    <property type="project" value="GO_Central"/>
</dbReference>
<dbReference type="eggNOG" id="KOG3348">
    <property type="taxonomic scope" value="Eukaryota"/>
</dbReference>
<dbReference type="KEGG" id="tad:TRIADDRAFT_28548"/>
<dbReference type="PIRSF" id="PIRSF003113">
    <property type="entry name" value="BolA"/>
    <property type="match status" value="1"/>
</dbReference>
<dbReference type="GeneID" id="6756374"/>
<evidence type="ECO:0000256" key="1">
    <source>
        <dbReference type="RuleBase" id="RU003860"/>
    </source>
</evidence>
<accession>B3S4D1</accession>
<dbReference type="HOGENOM" id="CLU_109462_4_0_1"/>
<dbReference type="EMBL" id="DS985249">
    <property type="protein sequence ID" value="EDV22618.1"/>
    <property type="molecule type" value="Genomic_DNA"/>
</dbReference>
<dbReference type="Gene3D" id="3.10.20.90">
    <property type="entry name" value="Phosphatidylinositol 3-kinase Catalytic Subunit, Chain A, domain 1"/>
    <property type="match status" value="1"/>
</dbReference>
<name>B3S4D1_TRIAD</name>
<dbReference type="AlphaFoldDB" id="B3S4D1"/>